<dbReference type="InterPro" id="IPR000719">
    <property type="entry name" value="Prot_kinase_dom"/>
</dbReference>
<sequence>MSFSTILTSESSISVIADADWLRTTITEATNYFPSRTGIQSVATDHSRGDSDPEQLAERILQELQEIIDEQAEGRHDALRLLLKGARGLKTLPRSYFLQNIKCDRAAGPLIGSGFGSVYRGKWDSQDVALKTFRAFILYEHSNNEKFAAFLREIIIWRQLNHPNIHKFLGVENEVLFPRMAIVSHWEPHGNINQTIRELSLTDLTSLRPQWILGIALGLEYLHSHRIVHGDLRGDNILVDEELHIRLTDFGLTTLADSKTRTNGSMSGQTPMAWAAVELMYDLPRPNFACDVYSFGCTCIEIYWRNGQATQEVS</sequence>
<dbReference type="PANTHER" id="PTHR44329">
    <property type="entry name" value="SERINE/THREONINE-PROTEIN KINASE TNNI3K-RELATED"/>
    <property type="match status" value="1"/>
</dbReference>
<evidence type="ECO:0000256" key="3">
    <source>
        <dbReference type="ARBA" id="ARBA00022777"/>
    </source>
</evidence>
<evidence type="ECO:0000259" key="5">
    <source>
        <dbReference type="PROSITE" id="PS50011"/>
    </source>
</evidence>
<dbReference type="OrthoDB" id="2804215at2759"/>
<keyword evidence="3" id="KW-0418">Kinase</keyword>
<dbReference type="GO" id="GO:0004674">
    <property type="term" value="F:protein serine/threonine kinase activity"/>
    <property type="evidence" value="ECO:0007669"/>
    <property type="project" value="TreeGrafter"/>
</dbReference>
<keyword evidence="2" id="KW-0547">Nucleotide-binding</keyword>
<gene>
    <name evidence="6" type="ORF">EIP91_005014</name>
</gene>
<dbReference type="STRING" id="92696.A0A4R0RG53"/>
<reference evidence="6 7" key="1">
    <citation type="submission" date="2018-11" db="EMBL/GenBank/DDBJ databases">
        <title>Genome assembly of Steccherinum ochraceum LE-BIN_3174, the white-rot fungus of the Steccherinaceae family (The Residual Polyporoid clade, Polyporales, Basidiomycota).</title>
        <authorList>
            <person name="Fedorova T.V."/>
            <person name="Glazunova O.A."/>
            <person name="Landesman E.O."/>
            <person name="Moiseenko K.V."/>
            <person name="Psurtseva N.V."/>
            <person name="Savinova O.S."/>
            <person name="Shakhova N.V."/>
            <person name="Tyazhelova T.V."/>
            <person name="Vasina D.V."/>
        </authorList>
    </citation>
    <scope>NUCLEOTIDE SEQUENCE [LARGE SCALE GENOMIC DNA]</scope>
    <source>
        <strain evidence="6 7">LE-BIN_3174</strain>
    </source>
</reference>
<evidence type="ECO:0000256" key="2">
    <source>
        <dbReference type="ARBA" id="ARBA00022741"/>
    </source>
</evidence>
<dbReference type="Gene3D" id="1.10.510.10">
    <property type="entry name" value="Transferase(Phosphotransferase) domain 1"/>
    <property type="match status" value="1"/>
</dbReference>
<evidence type="ECO:0000256" key="1">
    <source>
        <dbReference type="ARBA" id="ARBA00022679"/>
    </source>
</evidence>
<dbReference type="PROSITE" id="PS00109">
    <property type="entry name" value="PROTEIN_KINASE_TYR"/>
    <property type="match status" value="1"/>
</dbReference>
<dbReference type="AlphaFoldDB" id="A0A4R0RG53"/>
<protein>
    <recommendedName>
        <fullName evidence="5">Protein kinase domain-containing protein</fullName>
    </recommendedName>
</protein>
<accession>A0A4R0RG53</accession>
<proteinExistence type="predicted"/>
<dbReference type="InterPro" id="IPR001245">
    <property type="entry name" value="Ser-Thr/Tyr_kinase_cat_dom"/>
</dbReference>
<dbReference type="PROSITE" id="PS50011">
    <property type="entry name" value="PROTEIN_KINASE_DOM"/>
    <property type="match status" value="1"/>
</dbReference>
<evidence type="ECO:0000256" key="4">
    <source>
        <dbReference type="ARBA" id="ARBA00022840"/>
    </source>
</evidence>
<dbReference type="GO" id="GO:0005524">
    <property type="term" value="F:ATP binding"/>
    <property type="evidence" value="ECO:0007669"/>
    <property type="project" value="UniProtKB-KW"/>
</dbReference>
<keyword evidence="4" id="KW-0067">ATP-binding</keyword>
<organism evidence="6 7">
    <name type="scientific">Steccherinum ochraceum</name>
    <dbReference type="NCBI Taxonomy" id="92696"/>
    <lineage>
        <taxon>Eukaryota</taxon>
        <taxon>Fungi</taxon>
        <taxon>Dikarya</taxon>
        <taxon>Basidiomycota</taxon>
        <taxon>Agaricomycotina</taxon>
        <taxon>Agaricomycetes</taxon>
        <taxon>Polyporales</taxon>
        <taxon>Steccherinaceae</taxon>
        <taxon>Steccherinum</taxon>
    </lineage>
</organism>
<dbReference type="SUPFAM" id="SSF56112">
    <property type="entry name" value="Protein kinase-like (PK-like)"/>
    <property type="match status" value="1"/>
</dbReference>
<keyword evidence="7" id="KW-1185">Reference proteome</keyword>
<comment type="caution">
    <text evidence="6">The sequence shown here is derived from an EMBL/GenBank/DDBJ whole genome shotgun (WGS) entry which is preliminary data.</text>
</comment>
<dbReference type="InterPro" id="IPR011009">
    <property type="entry name" value="Kinase-like_dom_sf"/>
</dbReference>
<dbReference type="InterPro" id="IPR008266">
    <property type="entry name" value="Tyr_kinase_AS"/>
</dbReference>
<dbReference type="Pfam" id="PF07714">
    <property type="entry name" value="PK_Tyr_Ser-Thr"/>
    <property type="match status" value="1"/>
</dbReference>
<dbReference type="Proteomes" id="UP000292702">
    <property type="component" value="Unassembled WGS sequence"/>
</dbReference>
<feature type="domain" description="Protein kinase" evidence="5">
    <location>
        <begin position="104"/>
        <end position="314"/>
    </location>
</feature>
<evidence type="ECO:0000313" key="6">
    <source>
        <dbReference type="EMBL" id="TCD63729.1"/>
    </source>
</evidence>
<keyword evidence="1" id="KW-0808">Transferase</keyword>
<name>A0A4R0RG53_9APHY</name>
<dbReference type="EMBL" id="RWJN01000279">
    <property type="protein sequence ID" value="TCD63729.1"/>
    <property type="molecule type" value="Genomic_DNA"/>
</dbReference>
<evidence type="ECO:0000313" key="7">
    <source>
        <dbReference type="Proteomes" id="UP000292702"/>
    </source>
</evidence>
<dbReference type="InterPro" id="IPR051681">
    <property type="entry name" value="Ser/Thr_Kinases-Pseudokinases"/>
</dbReference>
<dbReference type="PANTHER" id="PTHR44329:SF288">
    <property type="entry name" value="MITOGEN-ACTIVATED PROTEIN KINASE KINASE KINASE 20"/>
    <property type="match status" value="1"/>
</dbReference>